<dbReference type="AlphaFoldDB" id="A0AAW9QFN1"/>
<evidence type="ECO:0000313" key="1">
    <source>
        <dbReference type="EMBL" id="MEF7614187.1"/>
    </source>
</evidence>
<accession>A0AAW9QFN1</accession>
<comment type="caution">
    <text evidence="1">The sequence shown here is derived from an EMBL/GenBank/DDBJ whole genome shotgun (WGS) entry which is preliminary data.</text>
</comment>
<dbReference type="RefSeq" id="WP_332289149.1">
    <property type="nucleotide sequence ID" value="NZ_JAZIBG010000023.1"/>
</dbReference>
<sequence length="170" mass="18544">MTASDIIATCSVAVATLAFVATAYQAWVARHHNRLSVRPHLVWHIARKNSLAGAGIIYSVKNLGLGPAIVTERYFTKDDIRFVPPGLQTDEVSDFLKYVIGQKFNYKLNTFGLPGKGSAIPAQGEVVIADVDFPGQSLSQVAVNEEIAGKIAFHLTYKSLYDEALELHAE</sequence>
<organism evidence="1 2">
    <name type="scientific">Aquincola agrisoli</name>
    <dbReference type="NCBI Taxonomy" id="3119538"/>
    <lineage>
        <taxon>Bacteria</taxon>
        <taxon>Pseudomonadati</taxon>
        <taxon>Pseudomonadota</taxon>
        <taxon>Betaproteobacteria</taxon>
        <taxon>Burkholderiales</taxon>
        <taxon>Sphaerotilaceae</taxon>
        <taxon>Aquincola</taxon>
    </lineage>
</organism>
<protein>
    <submittedName>
        <fullName evidence="1">Uncharacterized protein</fullName>
    </submittedName>
</protein>
<keyword evidence="2" id="KW-1185">Reference proteome</keyword>
<proteinExistence type="predicted"/>
<gene>
    <name evidence="1" type="ORF">V4F39_09735</name>
</gene>
<dbReference type="Proteomes" id="UP001336250">
    <property type="component" value="Unassembled WGS sequence"/>
</dbReference>
<name>A0AAW9QFN1_9BURK</name>
<evidence type="ECO:0000313" key="2">
    <source>
        <dbReference type="Proteomes" id="UP001336250"/>
    </source>
</evidence>
<reference evidence="1 2" key="1">
    <citation type="submission" date="2024-02" db="EMBL/GenBank/DDBJ databases">
        <title>Genome sequence of Aquincola sp. MAHUQ-54.</title>
        <authorList>
            <person name="Huq M.A."/>
        </authorList>
    </citation>
    <scope>NUCLEOTIDE SEQUENCE [LARGE SCALE GENOMIC DNA]</scope>
    <source>
        <strain evidence="1 2">MAHUQ-54</strain>
    </source>
</reference>
<dbReference type="EMBL" id="JAZIBG010000023">
    <property type="protein sequence ID" value="MEF7614187.1"/>
    <property type="molecule type" value="Genomic_DNA"/>
</dbReference>